<evidence type="ECO:0000313" key="4">
    <source>
        <dbReference type="Proteomes" id="UP000199225"/>
    </source>
</evidence>
<feature type="transmembrane region" description="Helical" evidence="1">
    <location>
        <begin position="105"/>
        <end position="123"/>
    </location>
</feature>
<dbReference type="OrthoDB" id="9813518at2"/>
<dbReference type="SUPFAM" id="SSF81324">
    <property type="entry name" value="Voltage-gated potassium channels"/>
    <property type="match status" value="1"/>
</dbReference>
<organism evidence="3 4">
    <name type="scientific">Salimicrobium halophilum</name>
    <dbReference type="NCBI Taxonomy" id="86666"/>
    <lineage>
        <taxon>Bacteria</taxon>
        <taxon>Bacillati</taxon>
        <taxon>Bacillota</taxon>
        <taxon>Bacilli</taxon>
        <taxon>Bacillales</taxon>
        <taxon>Bacillaceae</taxon>
        <taxon>Salimicrobium</taxon>
    </lineage>
</organism>
<protein>
    <submittedName>
        <fullName evidence="3">Potassium channel LctB</fullName>
    </submittedName>
</protein>
<keyword evidence="3" id="KW-0813">Transport</keyword>
<keyword evidence="3" id="KW-0406">Ion transport</keyword>
<gene>
    <name evidence="3" type="ORF">SAMN04490247_0941</name>
</gene>
<keyword evidence="3" id="KW-0407">Ion channel</keyword>
<dbReference type="EMBL" id="FNEV01000002">
    <property type="protein sequence ID" value="SDJ14396.1"/>
    <property type="molecule type" value="Genomic_DNA"/>
</dbReference>
<accession>A0A1G8RBQ6</accession>
<proteinExistence type="predicted"/>
<evidence type="ECO:0000259" key="2">
    <source>
        <dbReference type="Pfam" id="PF07885"/>
    </source>
</evidence>
<keyword evidence="1" id="KW-1133">Transmembrane helix</keyword>
<dbReference type="STRING" id="86666.SAMN04490247_0941"/>
<dbReference type="Proteomes" id="UP000199225">
    <property type="component" value="Unassembled WGS sequence"/>
</dbReference>
<evidence type="ECO:0000313" key="3">
    <source>
        <dbReference type="EMBL" id="SDJ14396.1"/>
    </source>
</evidence>
<feature type="domain" description="Potassium channel" evidence="2">
    <location>
        <begin position="55"/>
        <end position="125"/>
    </location>
</feature>
<dbReference type="RefSeq" id="WP_093192548.1">
    <property type="nucleotide sequence ID" value="NZ_FNEV01000002.1"/>
</dbReference>
<keyword evidence="4" id="KW-1185">Reference proteome</keyword>
<dbReference type="Gene3D" id="1.10.287.70">
    <property type="match status" value="1"/>
</dbReference>
<evidence type="ECO:0000256" key="1">
    <source>
        <dbReference type="SAM" id="Phobius"/>
    </source>
</evidence>
<feature type="transmembrane region" description="Helical" evidence="1">
    <location>
        <begin position="6"/>
        <end position="23"/>
    </location>
</feature>
<reference evidence="4" key="1">
    <citation type="submission" date="2016-10" db="EMBL/GenBank/DDBJ databases">
        <authorList>
            <person name="Varghese N."/>
            <person name="Submissions S."/>
        </authorList>
    </citation>
    <scope>NUCLEOTIDE SEQUENCE [LARGE SCALE GENOMIC DNA]</scope>
    <source>
        <strain evidence="4">DSM 4771</strain>
    </source>
</reference>
<dbReference type="AlphaFoldDB" id="A0A1G8RBQ6"/>
<sequence>MTTFLIIITLGFIAGNTIYFFRQDVEEKGAFDPRFFLKLLMSMTGVLIGFAFLYYFLNTQGTILVFTLSGMKDVTPTFLDLLYFSGETLISVGYGDMVPVGPTRFFAILEAMIGVLMPTAFFVKTVTDREKKESEK</sequence>
<dbReference type="InterPro" id="IPR013099">
    <property type="entry name" value="K_chnl_dom"/>
</dbReference>
<keyword evidence="1" id="KW-0472">Membrane</keyword>
<name>A0A1G8RBQ6_9BACI</name>
<dbReference type="Pfam" id="PF07885">
    <property type="entry name" value="Ion_trans_2"/>
    <property type="match status" value="1"/>
</dbReference>
<feature type="transmembrane region" description="Helical" evidence="1">
    <location>
        <begin position="35"/>
        <end position="57"/>
    </location>
</feature>
<dbReference type="GO" id="GO:0034220">
    <property type="term" value="P:monoatomic ion transmembrane transport"/>
    <property type="evidence" value="ECO:0007669"/>
    <property type="project" value="UniProtKB-KW"/>
</dbReference>
<keyword evidence="1" id="KW-0812">Transmembrane</keyword>